<evidence type="ECO:0000313" key="3">
    <source>
        <dbReference type="Proteomes" id="UP000036756"/>
    </source>
</evidence>
<dbReference type="SUPFAM" id="SSF53335">
    <property type="entry name" value="S-adenosyl-L-methionine-dependent methyltransferases"/>
    <property type="match status" value="1"/>
</dbReference>
<dbReference type="EMBL" id="LFVU01000026">
    <property type="protein sequence ID" value="KMT21883.1"/>
    <property type="molecule type" value="Genomic_DNA"/>
</dbReference>
<dbReference type="Pfam" id="PF01170">
    <property type="entry name" value="UPF0020"/>
    <property type="match status" value="1"/>
</dbReference>
<dbReference type="Gene3D" id="3.40.50.150">
    <property type="entry name" value="Vaccinia Virus protein VP39"/>
    <property type="match status" value="1"/>
</dbReference>
<sequence>MSNLREEKYLYTINYTSDEESLCRLEMKSIFQVEVQGKLIISERLIDPSRSPFIKERLSFIYEGESLENIINLIKADNLSYEDFKVNYVKNEESTLEYSERLRVIKEVGLSINGEADIYNPKIEFGITTIGDTWVFGEYMKHDNEWHIHDKKPYTYSNGLNFKVARSIINIAVGDMENPRIVDPCCGIGTVLMEGLSLGYNIVGYEINPMIGDNAKRNLLFFDYKDVVTIMDMHKVKEKYDACIIDLPYGLFNPITLKEQEGLIYKSREIAEKLVLVTYEEMDSIIEGAGFEIVDRCTISKGKFKRYVTVCI</sequence>
<protein>
    <submittedName>
        <fullName evidence="2">DNA methylase N-4/N-6 domain protein</fullName>
    </submittedName>
</protein>
<dbReference type="RefSeq" id="WP_242844953.1">
    <property type="nucleotide sequence ID" value="NZ_LFVU01000026.1"/>
</dbReference>
<keyword evidence="2" id="KW-0808">Transferase</keyword>
<reference evidence="2 3" key="1">
    <citation type="submission" date="2015-06" db="EMBL/GenBank/DDBJ databases">
        <title>Draft genome sequence of the purine-degrading Clostridium cylindrosporum HC-1 (DSM 605).</title>
        <authorList>
            <person name="Poehlein A."/>
            <person name="Schiel-Bengelsdorf B."/>
            <person name="Bengelsdorf F."/>
            <person name="Daniel R."/>
            <person name="Duerre P."/>
        </authorList>
    </citation>
    <scope>NUCLEOTIDE SEQUENCE [LARGE SCALE GENOMIC DNA]</scope>
    <source>
        <strain evidence="2 3">DSM 605</strain>
    </source>
</reference>
<dbReference type="InterPro" id="IPR029063">
    <property type="entry name" value="SAM-dependent_MTases_sf"/>
</dbReference>
<dbReference type="AlphaFoldDB" id="A0A0J8DCA2"/>
<accession>A0A0J8DCA2</accession>
<organism evidence="2 3">
    <name type="scientific">Clostridium cylindrosporum DSM 605</name>
    <dbReference type="NCBI Taxonomy" id="1121307"/>
    <lineage>
        <taxon>Bacteria</taxon>
        <taxon>Bacillati</taxon>
        <taxon>Bacillota</taxon>
        <taxon>Clostridia</taxon>
        <taxon>Eubacteriales</taxon>
        <taxon>Clostridiaceae</taxon>
        <taxon>Clostridium</taxon>
    </lineage>
</organism>
<dbReference type="GO" id="GO:0016423">
    <property type="term" value="F:tRNA (guanine) methyltransferase activity"/>
    <property type="evidence" value="ECO:0007669"/>
    <property type="project" value="TreeGrafter"/>
</dbReference>
<keyword evidence="2" id="KW-0489">Methyltransferase</keyword>
<keyword evidence="3" id="KW-1185">Reference proteome</keyword>
<gene>
    <name evidence="2" type="ORF">CLCY_3c01540</name>
</gene>
<dbReference type="CDD" id="cd02440">
    <property type="entry name" value="AdoMet_MTases"/>
    <property type="match status" value="1"/>
</dbReference>
<dbReference type="Proteomes" id="UP000036756">
    <property type="component" value="Unassembled WGS sequence"/>
</dbReference>
<comment type="caution">
    <text evidence="2">The sequence shown here is derived from an EMBL/GenBank/DDBJ whole genome shotgun (WGS) entry which is preliminary data.</text>
</comment>
<evidence type="ECO:0000259" key="1">
    <source>
        <dbReference type="Pfam" id="PF01170"/>
    </source>
</evidence>
<dbReference type="PANTHER" id="PTHR14911">
    <property type="entry name" value="THUMP DOMAIN-CONTAINING"/>
    <property type="match status" value="1"/>
</dbReference>
<name>A0A0J8DCA2_CLOCY</name>
<dbReference type="GO" id="GO:0030488">
    <property type="term" value="P:tRNA methylation"/>
    <property type="evidence" value="ECO:0007669"/>
    <property type="project" value="TreeGrafter"/>
</dbReference>
<dbReference type="PATRIC" id="fig|1121307.3.peg.1507"/>
<dbReference type="InterPro" id="IPR000241">
    <property type="entry name" value="RlmKL-like_Mtase"/>
</dbReference>
<dbReference type="PANTHER" id="PTHR14911:SF13">
    <property type="entry name" value="TRNA (GUANINE(6)-N2)-METHYLTRANSFERASE THUMP3"/>
    <property type="match status" value="1"/>
</dbReference>
<proteinExistence type="predicted"/>
<feature type="domain" description="Ribosomal RNA large subunit methyltransferase K/L-like methyltransferase" evidence="1">
    <location>
        <begin position="151"/>
        <end position="250"/>
    </location>
</feature>
<evidence type="ECO:0000313" key="2">
    <source>
        <dbReference type="EMBL" id="KMT21883.1"/>
    </source>
</evidence>